<reference evidence="2" key="3">
    <citation type="submission" date="2021-01" db="EMBL/GenBank/DDBJ databases">
        <authorList>
            <consortium name="Genoscope - CEA"/>
            <person name="William W."/>
        </authorList>
    </citation>
    <scope>NUCLEOTIDE SEQUENCE</scope>
</reference>
<organism evidence="3 4">
    <name type="scientific">Brassica napus</name>
    <name type="common">Rape</name>
    <dbReference type="NCBI Taxonomy" id="3708"/>
    <lineage>
        <taxon>Eukaryota</taxon>
        <taxon>Viridiplantae</taxon>
        <taxon>Streptophyta</taxon>
        <taxon>Embryophyta</taxon>
        <taxon>Tracheophyta</taxon>
        <taxon>Spermatophyta</taxon>
        <taxon>Magnoliopsida</taxon>
        <taxon>eudicotyledons</taxon>
        <taxon>Gunneridae</taxon>
        <taxon>Pentapetalae</taxon>
        <taxon>rosids</taxon>
        <taxon>malvids</taxon>
        <taxon>Brassicales</taxon>
        <taxon>Brassicaceae</taxon>
        <taxon>Brassiceae</taxon>
        <taxon>Brassica</taxon>
    </lineage>
</organism>
<reference evidence="3 4" key="1">
    <citation type="journal article" date="2014" name="Science">
        <title>Plant genetics. Early allopolyploid evolution in the post-Neolithic Brassica napus oilseed genome.</title>
        <authorList>
            <person name="Chalhoub B."/>
            <person name="Denoeud F."/>
            <person name="Liu S."/>
            <person name="Parkin I.A."/>
            <person name="Tang H."/>
            <person name="Wang X."/>
            <person name="Chiquet J."/>
            <person name="Belcram H."/>
            <person name="Tong C."/>
            <person name="Samans B."/>
            <person name="Correa M."/>
            <person name="Da Silva C."/>
            <person name="Just J."/>
            <person name="Falentin C."/>
            <person name="Koh C.S."/>
            <person name="Le Clainche I."/>
            <person name="Bernard M."/>
            <person name="Bento P."/>
            <person name="Noel B."/>
            <person name="Labadie K."/>
            <person name="Alberti A."/>
            <person name="Charles M."/>
            <person name="Arnaud D."/>
            <person name="Guo H."/>
            <person name="Daviaud C."/>
            <person name="Alamery S."/>
            <person name="Jabbari K."/>
            <person name="Zhao M."/>
            <person name="Edger P.P."/>
            <person name="Chelaifa H."/>
            <person name="Tack D."/>
            <person name="Lassalle G."/>
            <person name="Mestiri I."/>
            <person name="Schnel N."/>
            <person name="Le Paslier M.C."/>
            <person name="Fan G."/>
            <person name="Renault V."/>
            <person name="Bayer P.E."/>
            <person name="Golicz A.A."/>
            <person name="Manoli S."/>
            <person name="Lee T.H."/>
            <person name="Thi V.H."/>
            <person name="Chalabi S."/>
            <person name="Hu Q."/>
            <person name="Fan C."/>
            <person name="Tollenaere R."/>
            <person name="Lu Y."/>
            <person name="Battail C."/>
            <person name="Shen J."/>
            <person name="Sidebottom C.H."/>
            <person name="Wang X."/>
            <person name="Canaguier A."/>
            <person name="Chauveau A."/>
            <person name="Berard A."/>
            <person name="Deniot G."/>
            <person name="Guan M."/>
            <person name="Liu Z."/>
            <person name="Sun F."/>
            <person name="Lim Y.P."/>
            <person name="Lyons E."/>
            <person name="Town C.D."/>
            <person name="Bancroft I."/>
            <person name="Wang X."/>
            <person name="Meng J."/>
            <person name="Ma J."/>
            <person name="Pires J.C."/>
            <person name="King G.J."/>
            <person name="Brunel D."/>
            <person name="Delourme R."/>
            <person name="Renard M."/>
            <person name="Aury J.M."/>
            <person name="Adams K.L."/>
            <person name="Batley J."/>
            <person name="Snowdon R.J."/>
            <person name="Tost J."/>
            <person name="Edwards D."/>
            <person name="Zhou Y."/>
            <person name="Hua W."/>
            <person name="Sharpe A.G."/>
            <person name="Paterson A.H."/>
            <person name="Guan C."/>
            <person name="Wincker P."/>
        </authorList>
    </citation>
    <scope>NUCLEOTIDE SEQUENCE [LARGE SCALE GENOMIC DNA]</scope>
    <source>
        <strain evidence="4">cv. Darmor-bzh</strain>
    </source>
</reference>
<dbReference type="InterPro" id="IPR026960">
    <property type="entry name" value="RVT-Znf"/>
</dbReference>
<dbReference type="Gramene" id="CDY33534">
    <property type="protein sequence ID" value="CDY33534"/>
    <property type="gene ID" value="GSBRNA2T00054793001"/>
</dbReference>
<proteinExistence type="predicted"/>
<evidence type="ECO:0000259" key="1">
    <source>
        <dbReference type="Pfam" id="PF13966"/>
    </source>
</evidence>
<dbReference type="OMA" id="HRQIFRP"/>
<accession>A0A078H7U0</accession>
<dbReference type="Pfam" id="PF13966">
    <property type="entry name" value="zf-RVT"/>
    <property type="match status" value="1"/>
</dbReference>
<evidence type="ECO:0000313" key="3">
    <source>
        <dbReference type="EMBL" id="CDY33534.1"/>
    </source>
</evidence>
<dbReference type="Proteomes" id="UP000028999">
    <property type="component" value="Unassembled WGS sequence"/>
</dbReference>
<dbReference type="AlphaFoldDB" id="A0A078H7U0"/>
<evidence type="ECO:0000313" key="2">
    <source>
        <dbReference type="EMBL" id="CAF1916926.1"/>
    </source>
</evidence>
<sequence>MWLFVLNRCPMRDRLINWGLPSAPDCLRCNALAESRNHLFFECPYSWNVWTEIAAKCNLSPNQSWAQILLDLQALRCPRPQKLLSILACQCVIYLLWTERNNRLHRQIFRPPDSVTSSVSGTIRSKIATLRDQPPRLSSSMFAIWLARRSLPQIIS</sequence>
<feature type="domain" description="Reverse transcriptase zinc-binding" evidence="1">
    <location>
        <begin position="1"/>
        <end position="50"/>
    </location>
</feature>
<gene>
    <name evidence="3" type="primary">BnaC02g26220D</name>
    <name evidence="2" type="ORF">DARMORV10_C02P40500.1</name>
    <name evidence="3" type="ORF">GSBRNA2T00054793001</name>
</gene>
<dbReference type="EMBL" id="HG994366">
    <property type="protein sequence ID" value="CAF1916926.1"/>
    <property type="molecule type" value="Genomic_DNA"/>
</dbReference>
<keyword evidence="4" id="KW-1185">Reference proteome</keyword>
<dbReference type="PaxDb" id="3708-A0A078H7U0"/>
<name>A0A078H7U0_BRANA</name>
<dbReference type="PANTHER" id="PTHR33116">
    <property type="entry name" value="REVERSE TRANSCRIPTASE ZINC-BINDING DOMAIN-CONTAINING PROTEIN-RELATED-RELATED"/>
    <property type="match status" value="1"/>
</dbReference>
<reference evidence="3" key="2">
    <citation type="submission" date="2014-06" db="EMBL/GenBank/DDBJ databases">
        <authorList>
            <person name="Genoscope - CEA"/>
        </authorList>
    </citation>
    <scope>NUCLEOTIDE SEQUENCE</scope>
</reference>
<protein>
    <submittedName>
        <fullName evidence="2">(rape) hypothetical protein</fullName>
    </submittedName>
    <submittedName>
        <fullName evidence="3">BnaC02g26220D protein</fullName>
    </submittedName>
</protein>
<dbReference type="Proteomes" id="UP001295469">
    <property type="component" value="Chromosome C02"/>
</dbReference>
<dbReference type="EMBL" id="LK032316">
    <property type="protein sequence ID" value="CDY33534.1"/>
    <property type="molecule type" value="Genomic_DNA"/>
</dbReference>
<dbReference type="PANTHER" id="PTHR33116:SF84">
    <property type="entry name" value="RNA-DIRECTED DNA POLYMERASE"/>
    <property type="match status" value="1"/>
</dbReference>
<evidence type="ECO:0000313" key="4">
    <source>
        <dbReference type="Proteomes" id="UP000028999"/>
    </source>
</evidence>